<dbReference type="Pfam" id="PF03302">
    <property type="entry name" value="VSP"/>
    <property type="match status" value="1"/>
</dbReference>
<dbReference type="AlphaFoldDB" id="V6TQV8"/>
<feature type="domain" description="EGF-like" evidence="2">
    <location>
        <begin position="8"/>
        <end position="38"/>
    </location>
</feature>
<keyword evidence="1" id="KW-0812">Transmembrane</keyword>
<dbReference type="InterPro" id="IPR052798">
    <property type="entry name" value="Giardia_VSA"/>
</dbReference>
<organism evidence="3 4">
    <name type="scientific">Giardia intestinalis</name>
    <name type="common">Giardia lamblia</name>
    <dbReference type="NCBI Taxonomy" id="5741"/>
    <lineage>
        <taxon>Eukaryota</taxon>
        <taxon>Metamonada</taxon>
        <taxon>Diplomonadida</taxon>
        <taxon>Hexamitidae</taxon>
        <taxon>Giardiinae</taxon>
        <taxon>Giardia</taxon>
    </lineage>
</organism>
<keyword evidence="1" id="KW-1133">Transmembrane helix</keyword>
<comment type="caution">
    <text evidence="3">The sequence shown here is derived from an EMBL/GenBank/DDBJ whole genome shotgun (WGS) entry which is preliminary data.</text>
</comment>
<dbReference type="SUPFAM" id="SSF57184">
    <property type="entry name" value="Growth factor receptor domain"/>
    <property type="match status" value="4"/>
</dbReference>
<dbReference type="Gene3D" id="2.10.220.10">
    <property type="entry name" value="Hormone Receptor, Insulin-like Growth Factor Receptor 1, Chain A, domain 2"/>
    <property type="match status" value="4"/>
</dbReference>
<feature type="domain" description="EGF-like" evidence="2">
    <location>
        <begin position="173"/>
        <end position="208"/>
    </location>
</feature>
<evidence type="ECO:0000259" key="2">
    <source>
        <dbReference type="SMART" id="SM00181"/>
    </source>
</evidence>
<reference evidence="3 4" key="2">
    <citation type="journal article" date="2013" name="Genome Biol. Evol.">
        <title>Genome sequencing of Giardia lamblia genotypes A2 and B isolates (DH and GS) and comparative analysis with the genomes of genotypes A1 and E (WB and Pig).</title>
        <authorList>
            <person name="Adam R.D."/>
            <person name="Dahlstrom E.W."/>
            <person name="Martens C.A."/>
            <person name="Bruno D.P."/>
            <person name="Barbian K.D."/>
            <person name="Ricklefs S.M."/>
            <person name="Hernandez M.M."/>
            <person name="Narla N.P."/>
            <person name="Patel R.B."/>
            <person name="Porcella S.F."/>
            <person name="Nash T.E."/>
        </authorList>
    </citation>
    <scope>NUCLEOTIDE SEQUENCE [LARGE SCALE GENOMIC DNA]</scope>
    <source>
        <strain evidence="3 4">GS</strain>
    </source>
</reference>
<dbReference type="PANTHER" id="PTHR23275:SF100">
    <property type="entry name" value="EGF-LIKE DOMAIN-CONTAINING PROTEIN"/>
    <property type="match status" value="1"/>
</dbReference>
<dbReference type="InterPro" id="IPR005127">
    <property type="entry name" value="Giardia_VSP"/>
</dbReference>
<dbReference type="InterPro" id="IPR009030">
    <property type="entry name" value="Growth_fac_rcpt_cys_sf"/>
</dbReference>
<dbReference type="EMBL" id="AHHH01000131">
    <property type="protein sequence ID" value="ESU41363.1"/>
    <property type="molecule type" value="Genomic_DNA"/>
</dbReference>
<dbReference type="SMART" id="SM00181">
    <property type="entry name" value="EGF"/>
    <property type="match status" value="7"/>
</dbReference>
<accession>V6TQV8</accession>
<evidence type="ECO:0000256" key="1">
    <source>
        <dbReference type="SAM" id="Phobius"/>
    </source>
</evidence>
<feature type="domain" description="EGF-like" evidence="2">
    <location>
        <begin position="428"/>
        <end position="462"/>
    </location>
</feature>
<dbReference type="PANTHER" id="PTHR23275">
    <property type="entry name" value="CABRIOLET.-RELATED"/>
    <property type="match status" value="1"/>
</dbReference>
<reference evidence="4" key="1">
    <citation type="submission" date="2012-02" db="EMBL/GenBank/DDBJ databases">
        <title>Genome sequencing of Giardia lamblia Genotypes A2 and B isolates (DH and GS) and comparative analysis with the genomes of Genotypes A1 and E (WB and Pig).</title>
        <authorList>
            <person name="Adam R."/>
            <person name="Dahlstrom E."/>
            <person name="Martens C."/>
            <person name="Bruno D."/>
            <person name="Barbian K."/>
            <person name="Porcella S.F."/>
            <person name="Nash T."/>
        </authorList>
    </citation>
    <scope>NUCLEOTIDE SEQUENCE</scope>
    <source>
        <strain evidence="4">GS</strain>
    </source>
</reference>
<gene>
    <name evidence="3" type="ORF">GSB_153541</name>
</gene>
<name>V6TQV8_GIAIN</name>
<dbReference type="SMART" id="SM00261">
    <property type="entry name" value="FU"/>
    <property type="match status" value="7"/>
</dbReference>
<protein>
    <submittedName>
        <fullName evidence="3">Variant-specific surface protein</fullName>
    </submittedName>
</protein>
<proteinExistence type="predicted"/>
<evidence type="ECO:0000313" key="3">
    <source>
        <dbReference type="EMBL" id="ESU41363.1"/>
    </source>
</evidence>
<dbReference type="Proteomes" id="UP000018040">
    <property type="component" value="Unassembled WGS sequence"/>
</dbReference>
<feature type="domain" description="EGF-like" evidence="2">
    <location>
        <begin position="123"/>
        <end position="172"/>
    </location>
</feature>
<feature type="domain" description="EGF-like" evidence="2">
    <location>
        <begin position="252"/>
        <end position="297"/>
    </location>
</feature>
<dbReference type="InterPro" id="IPR006212">
    <property type="entry name" value="Furin_repeat"/>
</dbReference>
<feature type="transmembrane region" description="Helical" evidence="1">
    <location>
        <begin position="764"/>
        <end position="788"/>
    </location>
</feature>
<feature type="domain" description="EGF-like" evidence="2">
    <location>
        <begin position="209"/>
        <end position="250"/>
    </location>
</feature>
<feature type="domain" description="EGF-like" evidence="2">
    <location>
        <begin position="685"/>
        <end position="723"/>
    </location>
</feature>
<sequence length="789" mass="79915">MSGQACNKCANTCATCKTDANTCTSCGGSKYLLGTSCVDSSGCGNGKYADPQSNTCAECGIADCTACKYNTTVSKPQCTACTSQKMIKTEVDGTTTCVDAAGCATDNQAGSHFLSTNSQKCILCNDKSDTSNQGIEGCGMCKKASASDANPTCTACIAGYYNSAPGSPATCAACGANCATCTQAGDDKCDTCKPGYFLKTSGTPGQCFACDDANNQGVEGCAQCNGGATPTCTKCKPNYRENSVRTFSCTKICEDPTACGGTAGSCKAAVLDDKGAFHYYCSLCGDPTTFPINGLCTKDNGDNTCTNGVCTQCAAGYFLYMGGCYSTANAPGSLMCTAAPNGICTAAANSRYFLVPGATKTDQSVLGCGNPLGTTTGTGDTAKAYVGIQGCKTCTAPSEASSAGMATAKCTACDGSKKPTSSGYGCVTCDTSDCKSCVADEVCGECTDSYYLKTEGSKTSCVRKEACTGGYFPKDESTGGNKCVQCSSASDGGITDCSECSLLPSVSRSSATLVTCTKCGSDKYLKADGSGCVDDASGCTPSTEFAKADPANGNKCLSCGDETSGVPNCAKCTLPSGAAKPTCSECSNNKIVKTDKGVTSCIEEADCTKAEGFFIDTTNGKKCTACSENCKTCSGAAAQCTSCKTDTPYLKKADGLQTGTCVNAADCTNGNTYYADDIDPKTCKSCAEGVSNCKTCTKDSGSNTVTCSACLEGFFVESKSTCTVCADSNCAVCDGGADQCSKCKDSFNLEGGKCMPSSTNRSDLSTGAIAGISVAVVVVVGGLVDFLCW</sequence>
<keyword evidence="1" id="KW-0472">Membrane</keyword>
<dbReference type="InterPro" id="IPR000742">
    <property type="entry name" value="EGF"/>
</dbReference>
<evidence type="ECO:0000313" key="4">
    <source>
        <dbReference type="Proteomes" id="UP000018040"/>
    </source>
</evidence>